<keyword evidence="1" id="KW-0596">Phosphopantetheine</keyword>
<dbReference type="Gene3D" id="3.30.300.30">
    <property type="match status" value="1"/>
</dbReference>
<keyword evidence="4" id="KW-0472">Membrane</keyword>
<organism evidence="6 7">
    <name type="scientific">Lysinimonas soli</name>
    <dbReference type="NCBI Taxonomy" id="1074233"/>
    <lineage>
        <taxon>Bacteria</taxon>
        <taxon>Bacillati</taxon>
        <taxon>Actinomycetota</taxon>
        <taxon>Actinomycetes</taxon>
        <taxon>Micrococcales</taxon>
        <taxon>Microbacteriaceae</taxon>
        <taxon>Lysinimonas</taxon>
    </lineage>
</organism>
<dbReference type="Pfam" id="PF00501">
    <property type="entry name" value="AMP-binding"/>
    <property type="match status" value="1"/>
</dbReference>
<gene>
    <name evidence="6" type="ORF">ACFPJ4_10570</name>
</gene>
<dbReference type="NCBIfam" id="TIGR01733">
    <property type="entry name" value="AA-adenyl-dom"/>
    <property type="match status" value="1"/>
</dbReference>
<reference evidence="7" key="1">
    <citation type="journal article" date="2019" name="Int. J. Syst. Evol. Microbiol.">
        <title>The Global Catalogue of Microorganisms (GCM) 10K type strain sequencing project: providing services to taxonomists for standard genome sequencing and annotation.</title>
        <authorList>
            <consortium name="The Broad Institute Genomics Platform"/>
            <consortium name="The Broad Institute Genome Sequencing Center for Infectious Disease"/>
            <person name="Wu L."/>
            <person name="Ma J."/>
        </authorList>
    </citation>
    <scope>NUCLEOTIDE SEQUENCE [LARGE SCALE GENOMIC DNA]</scope>
    <source>
        <strain evidence="7">CGMCC 4.6997</strain>
    </source>
</reference>
<keyword evidence="4" id="KW-0812">Transmembrane</keyword>
<feature type="transmembrane region" description="Helical" evidence="4">
    <location>
        <begin position="1100"/>
        <end position="1123"/>
    </location>
</feature>
<evidence type="ECO:0000313" key="7">
    <source>
        <dbReference type="Proteomes" id="UP001596039"/>
    </source>
</evidence>
<dbReference type="PROSITE" id="PS50075">
    <property type="entry name" value="CARRIER"/>
    <property type="match status" value="1"/>
</dbReference>
<dbReference type="InterPro" id="IPR020845">
    <property type="entry name" value="AMP-binding_CS"/>
</dbReference>
<feature type="domain" description="Carrier" evidence="5">
    <location>
        <begin position="526"/>
        <end position="600"/>
    </location>
</feature>
<evidence type="ECO:0000256" key="1">
    <source>
        <dbReference type="ARBA" id="ARBA00022450"/>
    </source>
</evidence>
<sequence length="1325" mass="140009">MTEQPRSSEQQPGILSAGERAPSPRTLLDVLRSSTLAWPDASALDDGEGAISYRELMARVIAAAARLRLAGVRRGDRVGVRLASGSRELYISILAVIAAGAAYVPVDADDPDERAELVFREARVCGVIEGAGHYAAVSTDEIERPAPPAGLFAGVPPHPSTSSTPLVEPPGVDDDAWIIFTSGSTGVPKGVAVSHRSAAAFVDAEAQLFLQTDPIGPGDRVLAGLSVAFDASCEEMWLAWRHGACLVPAPRALVRSGVDLGPWLIARGITIVSTVPTLASLWPSESLENVRLLIFGGEACPPELAARLAVDGREVWNTYGPTEATVVACAALLDGSDPVRIGLPLAGWDLAVVDPQGRPVGDGEIGELIIGGVGLARYLDPEKDAEKYASHDLLGWPRAYRSGDLVRFDREGLVFQGRADDQVKVGGRRLELGEIEAALHELSGVAGAAVAVRETTSGNHVLVGYLAVPDPGAFDRAAAMSRLREELPAALVPLLAPLPELPVRTSGKVDRAALPWPLEGVAPEEAVADPGLLRLAEQWQAVLGIPVSDVSSNFFDLGGGSLAAAQLVALIRESDPEFTVAEIYAHPRLGAMADALTARTGRPERDRTAFHHVVPTPLRMQLLQSILGIPLFALGGIRWLLYLLTAAAILRGFGGFEVLPTVPLGVLIPLLVLFVTPFGRMAIAVVCARLLLRGVKPGDYPRGGSVHLRLWIAEQAAHLVGAVSLAGAPWISYYARALGAKIDRDVDLHTVPPVTGMLTIGARASIEPEVDLSGYWIDGDILRLGAIRIGADSTVGARSTLLPGTRIGKRAQIAPGSSVFGRVPTGQVWAGSPAQREGSVEAWWPESRPPHGRRWLAAFGASSMLLSLLPLVSLAAGAVILALVMQGAPTLADAAGRAFVALVPAVLVAGFVFTTLLVAVVRLLSIGVREGTFPVRSRIGWQIWSTERLLDLSRTFLFPLYSSLATPALLRLLGARVGRDVEASTVLLLPAMTTIRDGAFLADDTMIGSYELGGGWLRIARVEVGKRAFIGNSGMAAAGRVVPRDGLVAVLSAAPRKSKSGSSWLGSPPVRLRRTVAASDDSRTFHPPVRLRIARALWELCRIVPVFVTCAIGLGVVFALASLAVAGGLAVAALLSGVVLLAAGAVAAAISTLAKWAFVGRIRVEEHPLWSAFVWRTEVSDTFIEMVAAPWFAQSAAGTPALVWWLRSLGARIGRGVWCESYWLPEADLAELGDGSTVNRGCVVQTHLFHDRIMSIDTVTLEPGATLGPHSVILPAARIGEHGTVGPASLVMRGELVPVGSRWSGNPIGPWRDVTVGDYHATSGR</sequence>
<dbReference type="Pfam" id="PF00550">
    <property type="entry name" value="PP-binding"/>
    <property type="match status" value="1"/>
</dbReference>
<feature type="compositionally biased region" description="Polar residues" evidence="3">
    <location>
        <begin position="1"/>
        <end position="13"/>
    </location>
</feature>
<dbReference type="CDD" id="cd05930">
    <property type="entry name" value="A_NRPS"/>
    <property type="match status" value="1"/>
</dbReference>
<dbReference type="Proteomes" id="UP001596039">
    <property type="component" value="Unassembled WGS sequence"/>
</dbReference>
<evidence type="ECO:0000256" key="2">
    <source>
        <dbReference type="ARBA" id="ARBA00022553"/>
    </source>
</evidence>
<feature type="transmembrane region" description="Helical" evidence="4">
    <location>
        <begin position="898"/>
        <end position="921"/>
    </location>
</feature>
<feature type="transmembrane region" description="Helical" evidence="4">
    <location>
        <begin position="670"/>
        <end position="692"/>
    </location>
</feature>
<dbReference type="InterPro" id="IPR011004">
    <property type="entry name" value="Trimer_LpxA-like_sf"/>
</dbReference>
<keyword evidence="7" id="KW-1185">Reference proteome</keyword>
<dbReference type="InterPro" id="IPR020806">
    <property type="entry name" value="PKS_PP-bd"/>
</dbReference>
<dbReference type="RefSeq" id="WP_386740369.1">
    <property type="nucleotide sequence ID" value="NZ_JBHSMG010000002.1"/>
</dbReference>
<dbReference type="Gene3D" id="2.160.10.10">
    <property type="entry name" value="Hexapeptide repeat proteins"/>
    <property type="match status" value="2"/>
</dbReference>
<dbReference type="PROSITE" id="PS00455">
    <property type="entry name" value="AMP_BINDING"/>
    <property type="match status" value="1"/>
</dbReference>
<feature type="transmembrane region" description="Helical" evidence="4">
    <location>
        <begin position="855"/>
        <end position="886"/>
    </location>
</feature>
<dbReference type="EMBL" id="JBHSMG010000002">
    <property type="protein sequence ID" value="MFC5502680.1"/>
    <property type="molecule type" value="Genomic_DNA"/>
</dbReference>
<dbReference type="PANTHER" id="PTHR45527">
    <property type="entry name" value="NONRIBOSOMAL PEPTIDE SYNTHETASE"/>
    <property type="match status" value="1"/>
</dbReference>
<evidence type="ECO:0000313" key="6">
    <source>
        <dbReference type="EMBL" id="MFC5502680.1"/>
    </source>
</evidence>
<feature type="region of interest" description="Disordered" evidence="3">
    <location>
        <begin position="1"/>
        <end position="21"/>
    </location>
</feature>
<dbReference type="SMART" id="SM00823">
    <property type="entry name" value="PKS_PP"/>
    <property type="match status" value="1"/>
</dbReference>
<dbReference type="Gene3D" id="3.40.50.12780">
    <property type="entry name" value="N-terminal domain of ligase-like"/>
    <property type="match status" value="1"/>
</dbReference>
<evidence type="ECO:0000259" key="5">
    <source>
        <dbReference type="PROSITE" id="PS50075"/>
    </source>
</evidence>
<dbReference type="InterPro" id="IPR000873">
    <property type="entry name" value="AMP-dep_synth/lig_dom"/>
</dbReference>
<dbReference type="InterPro" id="IPR042099">
    <property type="entry name" value="ANL_N_sf"/>
</dbReference>
<dbReference type="Gene3D" id="1.10.1200.10">
    <property type="entry name" value="ACP-like"/>
    <property type="match status" value="1"/>
</dbReference>
<dbReference type="InterPro" id="IPR045851">
    <property type="entry name" value="AMP-bd_C_sf"/>
</dbReference>
<proteinExistence type="predicted"/>
<dbReference type="NCBIfam" id="TIGR02353">
    <property type="entry name" value="NRPS_term_dom"/>
    <property type="match status" value="1"/>
</dbReference>
<keyword evidence="4" id="KW-1133">Transmembrane helix</keyword>
<name>A0ABW0NRH3_9MICO</name>
<feature type="transmembrane region" description="Helical" evidence="4">
    <location>
        <begin position="1129"/>
        <end position="1154"/>
    </location>
</feature>
<dbReference type="SUPFAM" id="SSF51161">
    <property type="entry name" value="Trimeric LpxA-like enzymes"/>
    <property type="match status" value="3"/>
</dbReference>
<dbReference type="InterPro" id="IPR010071">
    <property type="entry name" value="AA_adenyl_dom"/>
</dbReference>
<dbReference type="InterPro" id="IPR036736">
    <property type="entry name" value="ACP-like_sf"/>
</dbReference>
<dbReference type="SUPFAM" id="SSF47336">
    <property type="entry name" value="ACP-like"/>
    <property type="match status" value="1"/>
</dbReference>
<comment type="caution">
    <text evidence="6">The sequence shown here is derived from an EMBL/GenBank/DDBJ whole genome shotgun (WGS) entry which is preliminary data.</text>
</comment>
<evidence type="ECO:0000256" key="3">
    <source>
        <dbReference type="SAM" id="MobiDB-lite"/>
    </source>
</evidence>
<feature type="transmembrane region" description="Helical" evidence="4">
    <location>
        <begin position="626"/>
        <end position="650"/>
    </location>
</feature>
<dbReference type="SUPFAM" id="SSF56801">
    <property type="entry name" value="Acetyl-CoA synthetase-like"/>
    <property type="match status" value="1"/>
</dbReference>
<keyword evidence="2" id="KW-0597">Phosphoprotein</keyword>
<accession>A0ABW0NRH3</accession>
<evidence type="ECO:0000256" key="4">
    <source>
        <dbReference type="SAM" id="Phobius"/>
    </source>
</evidence>
<dbReference type="InterPro" id="IPR012728">
    <property type="entry name" value="Pls/PosA_C"/>
</dbReference>
<dbReference type="InterPro" id="IPR009081">
    <property type="entry name" value="PP-bd_ACP"/>
</dbReference>
<dbReference type="PANTHER" id="PTHR45527:SF1">
    <property type="entry name" value="FATTY ACID SYNTHASE"/>
    <property type="match status" value="1"/>
</dbReference>
<protein>
    <submittedName>
        <fullName evidence="6">Pls/PosA family non-ribosomal peptide synthetase</fullName>
    </submittedName>
</protein>